<dbReference type="Pfam" id="PF09740">
    <property type="entry name" value="DUF2043"/>
    <property type="match status" value="1"/>
</dbReference>
<gene>
    <name evidence="3" type="ORF">AXG93_464s1020</name>
</gene>
<dbReference type="InterPro" id="IPR018610">
    <property type="entry name" value="UVSSA"/>
</dbReference>
<evidence type="ECO:0000256" key="1">
    <source>
        <dbReference type="SAM" id="MobiDB-lite"/>
    </source>
</evidence>
<sequence length="207" mass="22607">MTDSEAESNEVVAKVECSSALTANGDDSNATAVVSPPIQALHLPRTLNLLRFRMSPDQVLGFKRRDLKRCPFHGPIIPRNSSGNSLHEKEQSFEGKSSAKKDENTDDVVVATENGLLSVLVDPKDGIAQEDLAKQAIANVRQKDEESRKKIVKEKASLMQVEDRINKLSFVWMGHDQEGITAAGSSSAHVISSDTEHKGARMVMKEG</sequence>
<evidence type="ECO:0000313" key="4">
    <source>
        <dbReference type="Proteomes" id="UP000077202"/>
    </source>
</evidence>
<feature type="domain" description="UV-stimulated scaffold protein A C-terminal" evidence="2">
    <location>
        <begin position="63"/>
        <end position="87"/>
    </location>
</feature>
<feature type="compositionally biased region" description="Basic and acidic residues" evidence="1">
    <location>
        <begin position="194"/>
        <end position="207"/>
    </location>
</feature>
<organism evidence="3 4">
    <name type="scientific">Marchantia polymorpha subsp. ruderalis</name>
    <dbReference type="NCBI Taxonomy" id="1480154"/>
    <lineage>
        <taxon>Eukaryota</taxon>
        <taxon>Viridiplantae</taxon>
        <taxon>Streptophyta</taxon>
        <taxon>Embryophyta</taxon>
        <taxon>Marchantiophyta</taxon>
        <taxon>Marchantiopsida</taxon>
        <taxon>Marchantiidae</taxon>
        <taxon>Marchantiales</taxon>
        <taxon>Marchantiaceae</taxon>
        <taxon>Marchantia</taxon>
    </lineage>
</organism>
<proteinExistence type="predicted"/>
<feature type="compositionally biased region" description="Polar residues" evidence="1">
    <location>
        <begin position="183"/>
        <end position="193"/>
    </location>
</feature>
<dbReference type="GO" id="GO:0005694">
    <property type="term" value="C:chromosome"/>
    <property type="evidence" value="ECO:0007669"/>
    <property type="project" value="TreeGrafter"/>
</dbReference>
<dbReference type="PANTHER" id="PTHR28670">
    <property type="entry name" value="UV-STIMULATED SCAFFOLD PROTEIN A"/>
    <property type="match status" value="1"/>
</dbReference>
<feature type="region of interest" description="Disordered" evidence="1">
    <location>
        <begin position="73"/>
        <end position="105"/>
    </location>
</feature>
<feature type="region of interest" description="Disordered" evidence="1">
    <location>
        <begin position="183"/>
        <end position="207"/>
    </location>
</feature>
<comment type="caution">
    <text evidence="3">The sequence shown here is derived from an EMBL/GenBank/DDBJ whole genome shotgun (WGS) entry which is preliminary data.</text>
</comment>
<evidence type="ECO:0000313" key="3">
    <source>
        <dbReference type="EMBL" id="OAE35370.1"/>
    </source>
</evidence>
<dbReference type="InterPro" id="IPR049431">
    <property type="entry name" value="UVSSA_C"/>
</dbReference>
<dbReference type="GO" id="GO:0006283">
    <property type="term" value="P:transcription-coupled nucleotide-excision repair"/>
    <property type="evidence" value="ECO:0007669"/>
    <property type="project" value="TreeGrafter"/>
</dbReference>
<accession>A0A176WQH5</accession>
<dbReference type="AlphaFoldDB" id="A0A176WQH5"/>
<name>A0A176WQH5_MARPO</name>
<protein>
    <recommendedName>
        <fullName evidence="2">UV-stimulated scaffold protein A C-terminal domain-containing protein</fullName>
    </recommendedName>
</protein>
<reference evidence="3" key="1">
    <citation type="submission" date="2016-03" db="EMBL/GenBank/DDBJ databases">
        <title>Mechanisms controlling the formation of the plant cell surface in tip-growing cells are functionally conserved among land plants.</title>
        <authorList>
            <person name="Honkanen S."/>
            <person name="Jones V.A."/>
            <person name="Morieri G."/>
            <person name="Champion C."/>
            <person name="Hetherington A.J."/>
            <person name="Kelly S."/>
            <person name="Saint-Marcoux D."/>
            <person name="Proust H."/>
            <person name="Prescott H."/>
            <person name="Dolan L."/>
        </authorList>
    </citation>
    <scope>NUCLEOTIDE SEQUENCE [LARGE SCALE GENOMIC DNA]</scope>
    <source>
        <tissue evidence="3">Whole gametophyte</tissue>
    </source>
</reference>
<dbReference type="EMBL" id="LVLJ01000173">
    <property type="protein sequence ID" value="OAE35370.1"/>
    <property type="molecule type" value="Genomic_DNA"/>
</dbReference>
<keyword evidence="4" id="KW-1185">Reference proteome</keyword>
<dbReference type="GO" id="GO:0000993">
    <property type="term" value="F:RNA polymerase II complex binding"/>
    <property type="evidence" value="ECO:0007669"/>
    <property type="project" value="TreeGrafter"/>
</dbReference>
<dbReference type="GO" id="GO:0009411">
    <property type="term" value="P:response to UV"/>
    <property type="evidence" value="ECO:0007669"/>
    <property type="project" value="InterPro"/>
</dbReference>
<dbReference type="Proteomes" id="UP000077202">
    <property type="component" value="Unassembled WGS sequence"/>
</dbReference>
<evidence type="ECO:0000259" key="2">
    <source>
        <dbReference type="Pfam" id="PF09740"/>
    </source>
</evidence>
<feature type="compositionally biased region" description="Basic and acidic residues" evidence="1">
    <location>
        <begin position="86"/>
        <end position="103"/>
    </location>
</feature>
<dbReference type="PANTHER" id="PTHR28670:SF1">
    <property type="entry name" value="UV-STIMULATED SCAFFOLD PROTEIN A"/>
    <property type="match status" value="1"/>
</dbReference>